<accession>A0A0V8HBZ0</accession>
<gene>
    <name evidence="3" type="ORF">GA0061094_3715</name>
</gene>
<keyword evidence="1" id="KW-0472">Membrane</keyword>
<evidence type="ECO:0000313" key="4">
    <source>
        <dbReference type="Proteomes" id="UP000181997"/>
    </source>
</evidence>
<dbReference type="InterPro" id="IPR036514">
    <property type="entry name" value="SGNH_hydro_sf"/>
</dbReference>
<name>A0A0V8HBZ0_9BACI</name>
<dbReference type="OrthoDB" id="252349at2"/>
<dbReference type="Pfam" id="PF13472">
    <property type="entry name" value="Lipase_GDSL_2"/>
    <property type="match status" value="1"/>
</dbReference>
<protein>
    <submittedName>
        <fullName evidence="3">Lysophospholipase L1</fullName>
    </submittedName>
</protein>
<proteinExistence type="predicted"/>
<dbReference type="AlphaFoldDB" id="A0A0V8HBZ0"/>
<dbReference type="InterPro" id="IPR013830">
    <property type="entry name" value="SGNH_hydro"/>
</dbReference>
<dbReference type="PANTHER" id="PTHR30383:SF27">
    <property type="entry name" value="SPORE GERMINATION LIPASE LIPC"/>
    <property type="match status" value="1"/>
</dbReference>
<dbReference type="PANTHER" id="PTHR30383">
    <property type="entry name" value="THIOESTERASE 1/PROTEASE 1/LYSOPHOSPHOLIPASE L1"/>
    <property type="match status" value="1"/>
</dbReference>
<keyword evidence="1" id="KW-1133">Transmembrane helix</keyword>
<evidence type="ECO:0000256" key="1">
    <source>
        <dbReference type="SAM" id="Phobius"/>
    </source>
</evidence>
<dbReference type="EMBL" id="FMAU01000005">
    <property type="protein sequence ID" value="SCC28682.1"/>
    <property type="molecule type" value="Genomic_DNA"/>
</dbReference>
<evidence type="ECO:0000259" key="2">
    <source>
        <dbReference type="Pfam" id="PF13472"/>
    </source>
</evidence>
<dbReference type="SUPFAM" id="SSF52266">
    <property type="entry name" value="SGNH hydrolase"/>
    <property type="match status" value="1"/>
</dbReference>
<sequence length="238" mass="27255">MSKWKIIIPIIVIALVPIIYFIYFADESKSESKKRVIALGDSLTYGYGDDKDTGYIGRLEEKVNKKETDELYTFQNLGIPGQKSSGLQKQMMKPSVSEDLTEADVFIVNIGTNDLIKSNGGKLVPLHHDKIMEAKKEYVDNLNFILDTLEKTNEDAEILVIGLYNPYPDRDSDKIEAYVDEWNQTIVKEVKKHGKVKYVSSNPLFKGKNKKKYFHDSLHPNGKGYELMADQIMKKYDF</sequence>
<feature type="domain" description="SGNH hydrolase-type esterase" evidence="2">
    <location>
        <begin position="38"/>
        <end position="227"/>
    </location>
</feature>
<feature type="transmembrane region" description="Helical" evidence="1">
    <location>
        <begin position="6"/>
        <end position="25"/>
    </location>
</feature>
<dbReference type="RefSeq" id="WP_058299629.1">
    <property type="nucleotide sequence ID" value="NZ_FMAU01000005.1"/>
</dbReference>
<evidence type="ECO:0000313" key="3">
    <source>
        <dbReference type="EMBL" id="SCC28682.1"/>
    </source>
</evidence>
<reference evidence="4" key="1">
    <citation type="submission" date="2016-08" db="EMBL/GenBank/DDBJ databases">
        <authorList>
            <person name="Varghese N."/>
            <person name="Submissions Spin"/>
        </authorList>
    </citation>
    <scope>NUCLEOTIDE SEQUENCE [LARGE SCALE GENOMIC DNA]</scope>
    <source>
        <strain evidence="4">SGD-1123</strain>
    </source>
</reference>
<keyword evidence="4" id="KW-1185">Reference proteome</keyword>
<dbReference type="InterPro" id="IPR051532">
    <property type="entry name" value="Ester_Hydrolysis_Enzymes"/>
</dbReference>
<dbReference type="GO" id="GO:0004622">
    <property type="term" value="F:phosphatidylcholine lysophospholipase activity"/>
    <property type="evidence" value="ECO:0007669"/>
    <property type="project" value="TreeGrafter"/>
</dbReference>
<organism evidence="3 4">
    <name type="scientific">[Bacillus] enclensis</name>
    <dbReference type="NCBI Taxonomy" id="1402860"/>
    <lineage>
        <taxon>Bacteria</taxon>
        <taxon>Bacillati</taxon>
        <taxon>Bacillota</taxon>
        <taxon>Bacilli</taxon>
        <taxon>Bacillales</taxon>
        <taxon>Bacillaceae</taxon>
        <taxon>Rossellomorea</taxon>
    </lineage>
</organism>
<dbReference type="Proteomes" id="UP000181997">
    <property type="component" value="Unassembled WGS sequence"/>
</dbReference>
<keyword evidence="1" id="KW-0812">Transmembrane</keyword>
<dbReference type="Gene3D" id="3.40.50.1110">
    <property type="entry name" value="SGNH hydrolase"/>
    <property type="match status" value="1"/>
</dbReference>